<dbReference type="EMBL" id="LCZI01000625">
    <property type="protein sequence ID" value="KKZ65563.1"/>
    <property type="molecule type" value="Genomic_DNA"/>
</dbReference>
<organism evidence="3 4">
    <name type="scientific">[Emmonsia] crescens</name>
    <dbReference type="NCBI Taxonomy" id="73230"/>
    <lineage>
        <taxon>Eukaryota</taxon>
        <taxon>Fungi</taxon>
        <taxon>Dikarya</taxon>
        <taxon>Ascomycota</taxon>
        <taxon>Pezizomycotina</taxon>
        <taxon>Eurotiomycetes</taxon>
        <taxon>Eurotiomycetidae</taxon>
        <taxon>Onygenales</taxon>
        <taxon>Ajellomycetaceae</taxon>
        <taxon>Emergomyces</taxon>
    </lineage>
</organism>
<reference evidence="4" key="1">
    <citation type="journal article" date="2015" name="PLoS Genet.">
        <title>The dynamic genome and transcriptome of the human fungal pathogen Blastomyces and close relative Emmonsia.</title>
        <authorList>
            <person name="Munoz J.F."/>
            <person name="Gauthier G.M."/>
            <person name="Desjardins C.A."/>
            <person name="Gallo J.E."/>
            <person name="Holder J."/>
            <person name="Sullivan T.D."/>
            <person name="Marty A.J."/>
            <person name="Carmen J.C."/>
            <person name="Chen Z."/>
            <person name="Ding L."/>
            <person name="Gujja S."/>
            <person name="Magrini V."/>
            <person name="Misas E."/>
            <person name="Mitreva M."/>
            <person name="Priest M."/>
            <person name="Saif S."/>
            <person name="Whiston E.A."/>
            <person name="Young S."/>
            <person name="Zeng Q."/>
            <person name="Goldman W.E."/>
            <person name="Mardis E.R."/>
            <person name="Taylor J.W."/>
            <person name="McEwen J.G."/>
            <person name="Clay O.K."/>
            <person name="Klein B.S."/>
            <person name="Cuomo C.A."/>
        </authorList>
    </citation>
    <scope>NUCLEOTIDE SEQUENCE [LARGE SCALE GENOMIC DNA]</scope>
    <source>
        <strain evidence="4">UAMH 3008</strain>
    </source>
</reference>
<gene>
    <name evidence="3" type="ORF">EMCG_08636</name>
</gene>
<dbReference type="Proteomes" id="UP000034164">
    <property type="component" value="Unassembled WGS sequence"/>
</dbReference>
<dbReference type="VEuPathDB" id="FungiDB:EMCG_08636"/>
<dbReference type="InterPro" id="IPR046797">
    <property type="entry name" value="PDDEXK_12"/>
</dbReference>
<feature type="compositionally biased region" description="Basic and acidic residues" evidence="1">
    <location>
        <begin position="136"/>
        <end position="147"/>
    </location>
</feature>
<comment type="caution">
    <text evidence="3">The sequence shown here is derived from an EMBL/GenBank/DDBJ whole genome shotgun (WGS) entry which is preliminary data.</text>
</comment>
<protein>
    <recommendedName>
        <fullName evidence="2">PD-(D/E)XK nuclease-like domain-containing protein</fullName>
    </recommendedName>
</protein>
<dbReference type="Pfam" id="PF20516">
    <property type="entry name" value="PDDEXK_12"/>
    <property type="match status" value="1"/>
</dbReference>
<evidence type="ECO:0000256" key="1">
    <source>
        <dbReference type="SAM" id="MobiDB-lite"/>
    </source>
</evidence>
<proteinExistence type="predicted"/>
<accession>A0A0G2I548</accession>
<feature type="compositionally biased region" description="Basic and acidic residues" evidence="1">
    <location>
        <begin position="92"/>
        <end position="111"/>
    </location>
</feature>
<evidence type="ECO:0000259" key="2">
    <source>
        <dbReference type="Pfam" id="PF20516"/>
    </source>
</evidence>
<dbReference type="OrthoDB" id="4188344at2759"/>
<feature type="region of interest" description="Disordered" evidence="1">
    <location>
        <begin position="80"/>
        <end position="147"/>
    </location>
</feature>
<feature type="domain" description="PD-(D/E)XK nuclease-like" evidence="2">
    <location>
        <begin position="232"/>
        <end position="477"/>
    </location>
</feature>
<evidence type="ECO:0000313" key="3">
    <source>
        <dbReference type="EMBL" id="KKZ65563.1"/>
    </source>
</evidence>
<dbReference type="AlphaFoldDB" id="A0A0G2I548"/>
<name>A0A0G2I548_9EURO</name>
<evidence type="ECO:0000313" key="4">
    <source>
        <dbReference type="Proteomes" id="UP000034164"/>
    </source>
</evidence>
<sequence length="496" mass="55771">MTSKLKRSKRESIHSWLDEVADSLSSCDCLHEPGVTGRQDMLQTWPQQHTNPSMSIFSQHSRTETQQPTLLRRIAKYTRSSMDPVPQRKLRPRAEKRSGSDMPEMTRKKANIEGIETSRASPRGKGKAKSSQVQFERVDDRDDHETEAGYSYYHPESRYSSGNISIRRQHVQLRFSTPAVHFVPFGEQNRPQSVTELFRDLVKGNEQPIPNSLRNLLKARYPSDFTIETGDNPTDVGVSHHDDQLWKAMTEAFNEATKAQRHGYDENGWSGVVKTLLKGSLNDMAPDNPRPHMFEVSDVQTVSIGPVSLVPVRHGCPIPLKKVDFSISFSRDDPEIGHFYENIHRRWDLSLSQTEDPLVGYECQIAAIEIKSPDGIYDSSSLQLATWLAAGLENMRLLQARAREVQGIQGEDENGLLPFIGITAVGHVWSLHIASKEKDGTVRLYGPLPMGDTCSGFGVFQILNVLGRVRTWGQNVYFPWLKENILSPLAGATVGV</sequence>